<reference evidence="10 11" key="1">
    <citation type="journal article" date="2015" name="Genome Announc.">
        <title>Expanding the biotechnology potential of lactobacilli through comparative genomics of 213 strains and associated genera.</title>
        <authorList>
            <person name="Sun Z."/>
            <person name="Harris H.M."/>
            <person name="McCann A."/>
            <person name="Guo C."/>
            <person name="Argimon S."/>
            <person name="Zhang W."/>
            <person name="Yang X."/>
            <person name="Jeffery I.B."/>
            <person name="Cooney J.C."/>
            <person name="Kagawa T.F."/>
            <person name="Liu W."/>
            <person name="Song Y."/>
            <person name="Salvetti E."/>
            <person name="Wrobel A."/>
            <person name="Rasinkangas P."/>
            <person name="Parkhill J."/>
            <person name="Rea M.C."/>
            <person name="O'Sullivan O."/>
            <person name="Ritari J."/>
            <person name="Douillard F.P."/>
            <person name="Paul Ross R."/>
            <person name="Yang R."/>
            <person name="Briner A.E."/>
            <person name="Felis G.E."/>
            <person name="de Vos W.M."/>
            <person name="Barrangou R."/>
            <person name="Klaenhammer T.R."/>
            <person name="Caufield P.W."/>
            <person name="Cui Y."/>
            <person name="Zhang H."/>
            <person name="O'Toole P.W."/>
        </authorList>
    </citation>
    <scope>NUCLEOTIDE SEQUENCE [LARGE SCALE GENOMIC DNA]</scope>
    <source>
        <strain evidence="10 11">DSM 20001</strain>
    </source>
</reference>
<evidence type="ECO:0000259" key="8">
    <source>
        <dbReference type="Pfam" id="PF05848"/>
    </source>
</evidence>
<dbReference type="Pfam" id="PF05848">
    <property type="entry name" value="CtsR"/>
    <property type="match status" value="1"/>
</dbReference>
<dbReference type="InterPro" id="IPR008463">
    <property type="entry name" value="CtsR"/>
</dbReference>
<evidence type="ECO:0000259" key="9">
    <source>
        <dbReference type="Pfam" id="PF17727"/>
    </source>
</evidence>
<keyword evidence="5 7" id="KW-0238">DNA-binding</keyword>
<gene>
    <name evidence="10" type="ORF">FD22_GL001790</name>
</gene>
<evidence type="ECO:0000256" key="6">
    <source>
        <dbReference type="ARBA" id="ARBA00023163"/>
    </source>
</evidence>
<dbReference type="InterPro" id="IPR040465">
    <property type="entry name" value="CtsR_N"/>
</dbReference>
<dbReference type="InterPro" id="IPR041902">
    <property type="entry name" value="CtsR_N_sf"/>
</dbReference>
<dbReference type="GO" id="GO:0006355">
    <property type="term" value="P:regulation of DNA-templated transcription"/>
    <property type="evidence" value="ECO:0007669"/>
    <property type="project" value="UniProtKB-UniRule"/>
</dbReference>
<accession>A0A0R1F9C7</accession>
<dbReference type="Gene3D" id="1.10.1200.150">
    <property type="entry name" value="Transcriptional regulator CtsR, C-terminal domain"/>
    <property type="match status" value="1"/>
</dbReference>
<evidence type="ECO:0000256" key="4">
    <source>
        <dbReference type="ARBA" id="ARBA00023015"/>
    </source>
</evidence>
<keyword evidence="3 7" id="KW-0678">Repressor</keyword>
<evidence type="ECO:0000256" key="1">
    <source>
        <dbReference type="ARBA" id="ARBA00010189"/>
    </source>
</evidence>
<dbReference type="AlphaFoldDB" id="A0A0R1F9C7"/>
<dbReference type="PATRIC" id="fig|913848.6.peg.1833"/>
<dbReference type="eggNOG" id="COG4463">
    <property type="taxonomic scope" value="Bacteria"/>
</dbReference>
<sequence>MKTMQGRNISDIIEAYLKEILAESARVEIKRSEIAELFNCVPSQINYVIKTRFTIQRGYLVQSKRGGGGYIRIEKVKLLDDRDMLDTMIQLIGEQINQRDALSLVQKLYDDQVIERKEANLILAATSRETLAVADRQLEERLRARILIGILNHLRYERE</sequence>
<dbReference type="EMBL" id="AZCN01000050">
    <property type="protein sequence ID" value="KRK15367.1"/>
    <property type="molecule type" value="Genomic_DNA"/>
</dbReference>
<dbReference type="Pfam" id="PF17727">
    <property type="entry name" value="CtsR_C"/>
    <property type="match status" value="1"/>
</dbReference>
<feature type="domain" description="CtsR C-terminal dimerization" evidence="9">
    <location>
        <begin position="80"/>
        <end position="152"/>
    </location>
</feature>
<keyword evidence="4 7" id="KW-0805">Transcription regulation</keyword>
<dbReference type="GO" id="GO:0003677">
    <property type="term" value="F:DNA binding"/>
    <property type="evidence" value="ECO:0007669"/>
    <property type="project" value="UniProtKB-UniRule"/>
</dbReference>
<protein>
    <recommendedName>
        <fullName evidence="2 7">Transcriptional regulator CtsR</fullName>
    </recommendedName>
</protein>
<evidence type="ECO:0000313" key="11">
    <source>
        <dbReference type="Proteomes" id="UP000051181"/>
    </source>
</evidence>
<keyword evidence="6 7" id="KW-0804">Transcription</keyword>
<feature type="domain" description="CtsR N-terminal HTH" evidence="8">
    <location>
        <begin position="8"/>
        <end position="77"/>
    </location>
</feature>
<dbReference type="PIRSF" id="PIRSF010607">
    <property type="entry name" value="Txn_repr_CtsR"/>
    <property type="match status" value="1"/>
</dbReference>
<dbReference type="Proteomes" id="UP000051181">
    <property type="component" value="Unassembled WGS sequence"/>
</dbReference>
<evidence type="ECO:0000256" key="7">
    <source>
        <dbReference type="PIRNR" id="PIRNR010607"/>
    </source>
</evidence>
<evidence type="ECO:0000256" key="3">
    <source>
        <dbReference type="ARBA" id="ARBA00022491"/>
    </source>
</evidence>
<comment type="caution">
    <text evidence="10">The sequence shown here is derived from an EMBL/GenBank/DDBJ whole genome shotgun (WGS) entry which is preliminary data.</text>
</comment>
<dbReference type="InterPro" id="IPR041908">
    <property type="entry name" value="CtsR_C_sf"/>
</dbReference>
<proteinExistence type="inferred from homology"/>
<evidence type="ECO:0000256" key="5">
    <source>
        <dbReference type="ARBA" id="ARBA00023125"/>
    </source>
</evidence>
<organism evidence="10 11">
    <name type="scientific">Loigolactobacillus coryniformis subsp. coryniformis KCTC 3167 = DSM 20001</name>
    <dbReference type="NCBI Taxonomy" id="913848"/>
    <lineage>
        <taxon>Bacteria</taxon>
        <taxon>Bacillati</taxon>
        <taxon>Bacillota</taxon>
        <taxon>Bacilli</taxon>
        <taxon>Lactobacillales</taxon>
        <taxon>Lactobacillaceae</taxon>
        <taxon>Loigolactobacillus</taxon>
    </lineage>
</organism>
<comment type="similarity">
    <text evidence="1 7">Belongs to the CtsR family.</text>
</comment>
<name>A0A0R1F9C7_9LACO</name>
<dbReference type="Gene3D" id="3.30.56.130">
    <property type="entry name" value="Transcriptional regulator CtsR, winged HTH domain"/>
    <property type="match status" value="1"/>
</dbReference>
<evidence type="ECO:0000313" key="10">
    <source>
        <dbReference type="EMBL" id="KRK15367.1"/>
    </source>
</evidence>
<dbReference type="InterPro" id="IPR041473">
    <property type="entry name" value="CtsR_C"/>
</dbReference>
<evidence type="ECO:0000256" key="2">
    <source>
        <dbReference type="ARBA" id="ARBA00014129"/>
    </source>
</evidence>